<evidence type="ECO:0000313" key="3">
    <source>
        <dbReference type="Proteomes" id="UP001595965"/>
    </source>
</evidence>
<keyword evidence="1" id="KW-0472">Membrane</keyword>
<reference evidence="3" key="1">
    <citation type="journal article" date="2019" name="Int. J. Syst. Evol. Microbiol.">
        <title>The Global Catalogue of Microorganisms (GCM) 10K type strain sequencing project: providing services to taxonomists for standard genome sequencing and annotation.</title>
        <authorList>
            <consortium name="The Broad Institute Genomics Platform"/>
            <consortium name="The Broad Institute Genome Sequencing Center for Infectious Disease"/>
            <person name="Wu L."/>
            <person name="Ma J."/>
        </authorList>
    </citation>
    <scope>NUCLEOTIDE SEQUENCE [LARGE SCALE GENOMIC DNA]</scope>
    <source>
        <strain evidence="3">CGMCC 1.12125</strain>
    </source>
</reference>
<evidence type="ECO:0000313" key="2">
    <source>
        <dbReference type="EMBL" id="MFC4431036.1"/>
    </source>
</evidence>
<gene>
    <name evidence="2" type="ORF">ACFO0K_15305</name>
</gene>
<evidence type="ECO:0000256" key="1">
    <source>
        <dbReference type="SAM" id="Phobius"/>
    </source>
</evidence>
<proteinExistence type="predicted"/>
<dbReference type="Proteomes" id="UP001595965">
    <property type="component" value="Unassembled WGS sequence"/>
</dbReference>
<keyword evidence="1" id="KW-0812">Transmembrane</keyword>
<name>A0ABV8Y1T6_9MICC</name>
<feature type="transmembrane region" description="Helical" evidence="1">
    <location>
        <begin position="15"/>
        <end position="36"/>
    </location>
</feature>
<comment type="caution">
    <text evidence="2">The sequence shown here is derived from an EMBL/GenBank/DDBJ whole genome shotgun (WGS) entry which is preliminary data.</text>
</comment>
<organism evidence="2 3">
    <name type="scientific">Citricoccus alkalitolerans</name>
    <dbReference type="NCBI Taxonomy" id="246603"/>
    <lineage>
        <taxon>Bacteria</taxon>
        <taxon>Bacillati</taxon>
        <taxon>Actinomycetota</taxon>
        <taxon>Actinomycetes</taxon>
        <taxon>Micrococcales</taxon>
        <taxon>Micrococcaceae</taxon>
        <taxon>Citricoccus</taxon>
    </lineage>
</organism>
<keyword evidence="3" id="KW-1185">Reference proteome</keyword>
<sequence>MLVLLFGTLASDRLVIGQVSLTVIAGITGIAGNGIFTRRRLMARSPPTGLAGCAINAGFTITHLHNAGIIGLDAKTA</sequence>
<protein>
    <submittedName>
        <fullName evidence="2">Uncharacterized protein</fullName>
    </submittedName>
</protein>
<accession>A0ABV8Y1T6</accession>
<dbReference type="EMBL" id="JBHSEN010000003">
    <property type="protein sequence ID" value="MFC4431036.1"/>
    <property type="molecule type" value="Genomic_DNA"/>
</dbReference>
<dbReference type="RefSeq" id="WP_344231021.1">
    <property type="nucleotide sequence ID" value="NZ_BAAALH010000003.1"/>
</dbReference>
<keyword evidence="1" id="KW-1133">Transmembrane helix</keyword>